<sequence length="65" mass="6759">MGVHHDHRGHGYGRAITVAAAAALRQMGSSTATVCTPSSNTGAVATYVSAGFDRLLDVADFRRPT</sequence>
<name>A0A7W5ALQ4_9ACTN</name>
<evidence type="ECO:0000313" key="3">
    <source>
        <dbReference type="Proteomes" id="UP000590749"/>
    </source>
</evidence>
<dbReference type="InterPro" id="IPR000182">
    <property type="entry name" value="GNAT_dom"/>
</dbReference>
<feature type="domain" description="N-acetyltransferase" evidence="1">
    <location>
        <begin position="1"/>
        <end position="65"/>
    </location>
</feature>
<dbReference type="RefSeq" id="WP_203833940.1">
    <property type="nucleotide sequence ID" value="NZ_BMPW01000017.1"/>
</dbReference>
<dbReference type="InterPro" id="IPR016181">
    <property type="entry name" value="Acyl_CoA_acyltransferase"/>
</dbReference>
<dbReference type="EMBL" id="JACHXF010000015">
    <property type="protein sequence ID" value="MBB3098406.1"/>
    <property type="molecule type" value="Genomic_DNA"/>
</dbReference>
<evidence type="ECO:0000259" key="1">
    <source>
        <dbReference type="PROSITE" id="PS51186"/>
    </source>
</evidence>
<comment type="caution">
    <text evidence="2">The sequence shown here is derived from an EMBL/GenBank/DDBJ whole genome shotgun (WGS) entry which is preliminary data.</text>
</comment>
<keyword evidence="3" id="KW-1185">Reference proteome</keyword>
<dbReference type="SUPFAM" id="SSF55729">
    <property type="entry name" value="Acyl-CoA N-acyltransferases (Nat)"/>
    <property type="match status" value="1"/>
</dbReference>
<organism evidence="2 3">
    <name type="scientific">Actinoplanes campanulatus</name>
    <dbReference type="NCBI Taxonomy" id="113559"/>
    <lineage>
        <taxon>Bacteria</taxon>
        <taxon>Bacillati</taxon>
        <taxon>Actinomycetota</taxon>
        <taxon>Actinomycetes</taxon>
        <taxon>Micromonosporales</taxon>
        <taxon>Micromonosporaceae</taxon>
        <taxon>Actinoplanes</taxon>
    </lineage>
</organism>
<dbReference type="Gene3D" id="3.40.630.30">
    <property type="match status" value="1"/>
</dbReference>
<gene>
    <name evidence="2" type="ORF">FHR83_006105</name>
</gene>
<accession>A0A7W5ALQ4</accession>
<dbReference type="Proteomes" id="UP000590749">
    <property type="component" value="Unassembled WGS sequence"/>
</dbReference>
<dbReference type="GO" id="GO:0005840">
    <property type="term" value="C:ribosome"/>
    <property type="evidence" value="ECO:0007669"/>
    <property type="project" value="UniProtKB-KW"/>
</dbReference>
<dbReference type="GO" id="GO:0016747">
    <property type="term" value="F:acyltransferase activity, transferring groups other than amino-acyl groups"/>
    <property type="evidence" value="ECO:0007669"/>
    <property type="project" value="InterPro"/>
</dbReference>
<proteinExistence type="predicted"/>
<dbReference type="Pfam" id="PF00583">
    <property type="entry name" value="Acetyltransf_1"/>
    <property type="match status" value="1"/>
</dbReference>
<reference evidence="2 3" key="1">
    <citation type="submission" date="2020-08" db="EMBL/GenBank/DDBJ databases">
        <title>Genomic Encyclopedia of Type Strains, Phase III (KMG-III): the genomes of soil and plant-associated and newly described type strains.</title>
        <authorList>
            <person name="Whitman W."/>
        </authorList>
    </citation>
    <scope>NUCLEOTIDE SEQUENCE [LARGE SCALE GENOMIC DNA]</scope>
    <source>
        <strain evidence="2 3">CECT 3287</strain>
    </source>
</reference>
<keyword evidence="2" id="KW-0689">Ribosomal protein</keyword>
<keyword evidence="2" id="KW-0687">Ribonucleoprotein</keyword>
<evidence type="ECO:0000313" key="2">
    <source>
        <dbReference type="EMBL" id="MBB3098406.1"/>
    </source>
</evidence>
<protein>
    <submittedName>
        <fullName evidence="2">Ribosomal protein S18 acetylase RimI-like enzyme</fullName>
    </submittedName>
</protein>
<dbReference type="PROSITE" id="PS51186">
    <property type="entry name" value="GNAT"/>
    <property type="match status" value="1"/>
</dbReference>
<dbReference type="AlphaFoldDB" id="A0A7W5ALQ4"/>